<dbReference type="Pfam" id="PF13947">
    <property type="entry name" value="GUB_WAK_bind"/>
    <property type="match status" value="1"/>
</dbReference>
<reference evidence="10 11" key="1">
    <citation type="journal article" date="2021" name="BMC Genomics">
        <title>Datura genome reveals duplications of psychoactive alkaloid biosynthetic genes and high mutation rate following tissue culture.</title>
        <authorList>
            <person name="Rajewski A."/>
            <person name="Carter-House D."/>
            <person name="Stajich J."/>
            <person name="Litt A."/>
        </authorList>
    </citation>
    <scope>NUCLEOTIDE SEQUENCE [LARGE SCALE GENOMIC DNA]</scope>
    <source>
        <strain evidence="10">AR-01</strain>
    </source>
</reference>
<comment type="catalytic activity">
    <reaction evidence="6">
        <text>L-seryl-[protein] + ATP = O-phospho-L-seryl-[protein] + ADP + H(+)</text>
        <dbReference type="Rhea" id="RHEA:17989"/>
        <dbReference type="Rhea" id="RHEA-COMP:9863"/>
        <dbReference type="Rhea" id="RHEA-COMP:11604"/>
        <dbReference type="ChEBI" id="CHEBI:15378"/>
        <dbReference type="ChEBI" id="CHEBI:29999"/>
        <dbReference type="ChEBI" id="CHEBI:30616"/>
        <dbReference type="ChEBI" id="CHEBI:83421"/>
        <dbReference type="ChEBI" id="CHEBI:456216"/>
        <dbReference type="EC" id="2.7.11.1"/>
    </reaction>
</comment>
<evidence type="ECO:0000256" key="4">
    <source>
        <dbReference type="ARBA" id="ARBA00023180"/>
    </source>
</evidence>
<dbReference type="InterPro" id="IPR025287">
    <property type="entry name" value="WAK_GUB"/>
</dbReference>
<feature type="domain" description="Wall-associated receptor kinase galacturonan-binding" evidence="8">
    <location>
        <begin position="37"/>
        <end position="105"/>
    </location>
</feature>
<dbReference type="PANTHER" id="PTHR33138:SF48">
    <property type="entry name" value="WALL-ASSOCIATED RECEPTOR KINASE C-TERMINAL DOMAIN-CONTAINING PROTEIN"/>
    <property type="match status" value="1"/>
</dbReference>
<feature type="signal peptide" evidence="7">
    <location>
        <begin position="1"/>
        <end position="28"/>
    </location>
</feature>
<keyword evidence="11" id="KW-1185">Reference proteome</keyword>
<evidence type="ECO:0000259" key="8">
    <source>
        <dbReference type="Pfam" id="PF13947"/>
    </source>
</evidence>
<comment type="subcellular location">
    <subcellularLocation>
        <location evidence="1">Membrane</location>
        <topology evidence="1">Single-pass membrane protein</topology>
    </subcellularLocation>
</comment>
<evidence type="ECO:0000256" key="7">
    <source>
        <dbReference type="SAM" id="SignalP"/>
    </source>
</evidence>
<evidence type="ECO:0000313" key="10">
    <source>
        <dbReference type="EMBL" id="MCD7459496.1"/>
    </source>
</evidence>
<feature type="domain" description="Wall-associated receptor kinase C-terminal" evidence="9">
    <location>
        <begin position="161"/>
        <end position="243"/>
    </location>
</feature>
<gene>
    <name evidence="10" type="ORF">HAX54_041062</name>
</gene>
<comment type="caution">
    <text evidence="10">The sequence shown here is derived from an EMBL/GenBank/DDBJ whole genome shotgun (WGS) entry which is preliminary data.</text>
</comment>
<dbReference type="InterPro" id="IPR032872">
    <property type="entry name" value="WAK_assoc_C"/>
</dbReference>
<proteinExistence type="predicted"/>
<evidence type="ECO:0000256" key="5">
    <source>
        <dbReference type="ARBA" id="ARBA00047899"/>
    </source>
</evidence>
<name>A0ABS8SKV6_DATST</name>
<comment type="catalytic activity">
    <reaction evidence="5">
        <text>L-threonyl-[protein] + ATP = O-phospho-L-threonyl-[protein] + ADP + H(+)</text>
        <dbReference type="Rhea" id="RHEA:46608"/>
        <dbReference type="Rhea" id="RHEA-COMP:11060"/>
        <dbReference type="Rhea" id="RHEA-COMP:11605"/>
        <dbReference type="ChEBI" id="CHEBI:15378"/>
        <dbReference type="ChEBI" id="CHEBI:30013"/>
        <dbReference type="ChEBI" id="CHEBI:30616"/>
        <dbReference type="ChEBI" id="CHEBI:61977"/>
        <dbReference type="ChEBI" id="CHEBI:456216"/>
        <dbReference type="EC" id="2.7.11.1"/>
    </reaction>
</comment>
<evidence type="ECO:0000313" key="11">
    <source>
        <dbReference type="Proteomes" id="UP000823775"/>
    </source>
</evidence>
<evidence type="ECO:0000259" key="9">
    <source>
        <dbReference type="Pfam" id="PF14380"/>
    </source>
</evidence>
<dbReference type="EMBL" id="JACEIK010000589">
    <property type="protein sequence ID" value="MCD7459496.1"/>
    <property type="molecule type" value="Genomic_DNA"/>
</dbReference>
<organism evidence="10 11">
    <name type="scientific">Datura stramonium</name>
    <name type="common">Jimsonweed</name>
    <name type="synonym">Common thornapple</name>
    <dbReference type="NCBI Taxonomy" id="4076"/>
    <lineage>
        <taxon>Eukaryota</taxon>
        <taxon>Viridiplantae</taxon>
        <taxon>Streptophyta</taxon>
        <taxon>Embryophyta</taxon>
        <taxon>Tracheophyta</taxon>
        <taxon>Spermatophyta</taxon>
        <taxon>Magnoliopsida</taxon>
        <taxon>eudicotyledons</taxon>
        <taxon>Gunneridae</taxon>
        <taxon>Pentapetalae</taxon>
        <taxon>asterids</taxon>
        <taxon>lamiids</taxon>
        <taxon>Solanales</taxon>
        <taxon>Solanaceae</taxon>
        <taxon>Solanoideae</taxon>
        <taxon>Datureae</taxon>
        <taxon>Datura</taxon>
    </lineage>
</organism>
<keyword evidence="3 7" id="KW-0732">Signal</keyword>
<protein>
    <recommendedName>
        <fullName evidence="2">non-specific serine/threonine protein kinase</fullName>
        <ecNumber evidence="2">2.7.11.1</ecNumber>
    </recommendedName>
</protein>
<dbReference type="Pfam" id="PF14380">
    <property type="entry name" value="WAK_assoc"/>
    <property type="match status" value="1"/>
</dbReference>
<dbReference type="Proteomes" id="UP000823775">
    <property type="component" value="Unassembled WGS sequence"/>
</dbReference>
<dbReference type="EC" id="2.7.11.1" evidence="2"/>
<feature type="chain" id="PRO_5047017227" description="non-specific serine/threonine protein kinase" evidence="7">
    <location>
        <begin position="29"/>
        <end position="259"/>
    </location>
</feature>
<dbReference type="PANTHER" id="PTHR33138">
    <property type="entry name" value="OS01G0690200 PROTEIN"/>
    <property type="match status" value="1"/>
</dbReference>
<accession>A0ABS8SKV6</accession>
<keyword evidence="4" id="KW-0325">Glycoprotein</keyword>
<evidence type="ECO:0000256" key="3">
    <source>
        <dbReference type="ARBA" id="ARBA00022729"/>
    </source>
</evidence>
<evidence type="ECO:0000256" key="2">
    <source>
        <dbReference type="ARBA" id="ARBA00012513"/>
    </source>
</evidence>
<evidence type="ECO:0000256" key="6">
    <source>
        <dbReference type="ARBA" id="ARBA00048679"/>
    </source>
</evidence>
<evidence type="ECO:0000256" key="1">
    <source>
        <dbReference type="ARBA" id="ARBA00004167"/>
    </source>
</evidence>
<sequence>MCPSQLFSSFLVSLLLPLFSFFINSSRADNNTFFANCSSSICNGKVNISYPFWRLDSYNPASPQYCGYLGFGILCSQTEPILNISEETFYVKDIDYNSYSLTLVDIDALDSEGCPRAHYNLTLEDLPLEYSKLDMNLNFYYNCTHSLTDSARLLDCLTPGEKSSYFYAEDNEPEDFNWYQICEKKVVVPVTKGGWDGRFGAAMREGFVLDWRIATECGKCEASDGRCGYDNSSNKSLCFCNDGTVKFDNCSKGTPFLLV</sequence>